<evidence type="ECO:0000256" key="12">
    <source>
        <dbReference type="ARBA" id="ARBA00022737"/>
    </source>
</evidence>
<evidence type="ECO:0000256" key="3">
    <source>
        <dbReference type="ARBA" id="ARBA00004241"/>
    </source>
</evidence>
<dbReference type="Pfam" id="PF00023">
    <property type="entry name" value="Ank"/>
    <property type="match status" value="2"/>
</dbReference>
<dbReference type="PROSITE" id="PS50089">
    <property type="entry name" value="ZF_RING_2"/>
    <property type="match status" value="2"/>
</dbReference>
<dbReference type="Pfam" id="PF06701">
    <property type="entry name" value="MIB_HERC2"/>
    <property type="match status" value="2"/>
</dbReference>
<dbReference type="CDD" id="cd02339">
    <property type="entry name" value="ZZ_Mind_bomb"/>
    <property type="match status" value="1"/>
</dbReference>
<dbReference type="InterPro" id="IPR043145">
    <property type="entry name" value="Znf_ZZ_sf"/>
</dbReference>
<feature type="domain" description="MIB/HERC2" evidence="25">
    <location>
        <begin position="1206"/>
        <end position="1285"/>
    </location>
</feature>
<dbReference type="Pfam" id="PF00884">
    <property type="entry name" value="Sulfatase"/>
    <property type="match status" value="1"/>
</dbReference>
<dbReference type="GO" id="GO:0008270">
    <property type="term" value="F:zinc ion binding"/>
    <property type="evidence" value="ECO:0007669"/>
    <property type="project" value="UniProtKB-KW"/>
</dbReference>
<accession>A0A7R8VGK3</accession>
<dbReference type="InterPro" id="IPR001841">
    <property type="entry name" value="Znf_RING"/>
</dbReference>
<dbReference type="InterPro" id="IPR024609">
    <property type="entry name" value="Extracellular_sulfatase_C"/>
</dbReference>
<evidence type="ECO:0000256" key="5">
    <source>
        <dbReference type="ARBA" id="ARBA00004496"/>
    </source>
</evidence>
<dbReference type="InterPro" id="IPR036770">
    <property type="entry name" value="Ankyrin_rpt-contain_sf"/>
</dbReference>
<feature type="repeat" description="ANK" evidence="19">
    <location>
        <begin position="1651"/>
        <end position="1683"/>
    </location>
</feature>
<evidence type="ECO:0000256" key="16">
    <source>
        <dbReference type="ARBA" id="ARBA00022976"/>
    </source>
</evidence>
<feature type="domain" description="MIB/HERC2" evidence="25">
    <location>
        <begin position="1354"/>
        <end position="1432"/>
    </location>
</feature>
<proteinExistence type="inferred from homology"/>
<dbReference type="InterPro" id="IPR002110">
    <property type="entry name" value="Ankyrin_rpt"/>
</dbReference>
<dbReference type="SMART" id="SM00184">
    <property type="entry name" value="RING"/>
    <property type="match status" value="2"/>
</dbReference>
<feature type="region of interest" description="Disordered" evidence="22">
    <location>
        <begin position="870"/>
        <end position="889"/>
    </location>
</feature>
<feature type="repeat" description="ANK" evidence="19">
    <location>
        <begin position="1852"/>
        <end position="1884"/>
    </location>
</feature>
<keyword evidence="13 20" id="KW-0863">Zinc-finger</keyword>
<feature type="repeat" description="ANK" evidence="19">
    <location>
        <begin position="1818"/>
        <end position="1842"/>
    </location>
</feature>
<dbReference type="Pfam" id="PF18346">
    <property type="entry name" value="SH3_15"/>
    <property type="match status" value="2"/>
</dbReference>
<dbReference type="EC" id="2.3.2.27" evidence="8"/>
<dbReference type="FunFam" id="3.30.40.10:FF:000393">
    <property type="entry name" value="CLUMA_CG014158, isoform A"/>
    <property type="match status" value="1"/>
</dbReference>
<evidence type="ECO:0000259" key="24">
    <source>
        <dbReference type="PROSITE" id="PS50135"/>
    </source>
</evidence>
<evidence type="ECO:0000259" key="25">
    <source>
        <dbReference type="PROSITE" id="PS51416"/>
    </source>
</evidence>
<dbReference type="InterPro" id="IPR037252">
    <property type="entry name" value="Mib_Herc2_sf"/>
</dbReference>
<feature type="compositionally biased region" description="Basic residues" evidence="22">
    <location>
        <begin position="806"/>
        <end position="824"/>
    </location>
</feature>
<keyword evidence="11" id="KW-0479">Metal-binding</keyword>
<dbReference type="PROSITE" id="PS51416">
    <property type="entry name" value="MIB_HERC2"/>
    <property type="match status" value="2"/>
</dbReference>
<evidence type="ECO:0000256" key="21">
    <source>
        <dbReference type="SAM" id="Coils"/>
    </source>
</evidence>
<evidence type="ECO:0000256" key="20">
    <source>
        <dbReference type="PROSITE-ProRule" id="PRU00228"/>
    </source>
</evidence>
<comment type="pathway">
    <text evidence="6">Protein modification; protein ubiquitination.</text>
</comment>
<evidence type="ECO:0000256" key="14">
    <source>
        <dbReference type="ARBA" id="ARBA00022786"/>
    </source>
</evidence>
<comment type="subcellular location">
    <subcellularLocation>
        <location evidence="3">Cell surface</location>
    </subcellularLocation>
    <subcellularLocation>
        <location evidence="5">Cytoplasm</location>
    </subcellularLocation>
    <subcellularLocation>
        <location evidence="4">Golgi apparatus</location>
        <location evidence="4">Golgi stack</location>
    </subcellularLocation>
</comment>
<dbReference type="GO" id="GO:0005795">
    <property type="term" value="C:Golgi stack"/>
    <property type="evidence" value="ECO:0007669"/>
    <property type="project" value="UniProtKB-SubCell"/>
</dbReference>
<dbReference type="InterPro" id="IPR040847">
    <property type="entry name" value="SH3_15"/>
</dbReference>
<dbReference type="Gene3D" id="3.30.40.10">
    <property type="entry name" value="Zinc/RING finger domain, C3HC4 (zinc finger)"/>
    <property type="match status" value="2"/>
</dbReference>
<dbReference type="FunFam" id="3.30.60.90:FF:000004">
    <property type="entry name" value="Putative E3 ubiquitin-protein ligase MIB2"/>
    <property type="match status" value="1"/>
</dbReference>
<dbReference type="PROSITE" id="PS50297">
    <property type="entry name" value="ANK_REP_REGION"/>
    <property type="match status" value="4"/>
</dbReference>
<dbReference type="PRINTS" id="PR01415">
    <property type="entry name" value="ANKYRIN"/>
</dbReference>
<gene>
    <name evidence="26" type="ORF">TDIB3V08_LOCUS4455</name>
</gene>
<dbReference type="PROSITE" id="PS01357">
    <property type="entry name" value="ZF_ZZ_1"/>
    <property type="match status" value="1"/>
</dbReference>
<evidence type="ECO:0000256" key="13">
    <source>
        <dbReference type="ARBA" id="ARBA00022771"/>
    </source>
</evidence>
<evidence type="ECO:0000256" key="7">
    <source>
        <dbReference type="ARBA" id="ARBA00008779"/>
    </source>
</evidence>
<evidence type="ECO:0000256" key="4">
    <source>
        <dbReference type="ARBA" id="ARBA00004348"/>
    </source>
</evidence>
<evidence type="ECO:0000256" key="17">
    <source>
        <dbReference type="ARBA" id="ARBA00023034"/>
    </source>
</evidence>
<comment type="cofactor">
    <cofactor evidence="2">
        <name>Ca(2+)</name>
        <dbReference type="ChEBI" id="CHEBI:29108"/>
    </cofactor>
</comment>
<dbReference type="FunFam" id="2.30.30.40:FF:000078">
    <property type="entry name" value="Putative e3 ubiquitin-protein ligase mib2"/>
    <property type="match status" value="1"/>
</dbReference>
<evidence type="ECO:0000256" key="18">
    <source>
        <dbReference type="ARBA" id="ARBA00023043"/>
    </source>
</evidence>
<feature type="region of interest" description="Disordered" evidence="22">
    <location>
        <begin position="764"/>
        <end position="832"/>
    </location>
</feature>
<evidence type="ECO:0000256" key="6">
    <source>
        <dbReference type="ARBA" id="ARBA00004906"/>
    </source>
</evidence>
<dbReference type="InterPro" id="IPR000433">
    <property type="entry name" value="Znf_ZZ"/>
</dbReference>
<dbReference type="FunFam" id="2.30.30.40:FF:000044">
    <property type="entry name" value="E3 ubiquitin-protein ligase MIB2, putative"/>
    <property type="match status" value="1"/>
</dbReference>
<evidence type="ECO:0000256" key="8">
    <source>
        <dbReference type="ARBA" id="ARBA00012483"/>
    </source>
</evidence>
<dbReference type="GO" id="GO:0016567">
    <property type="term" value="P:protein ubiquitination"/>
    <property type="evidence" value="ECO:0007669"/>
    <property type="project" value="UniProtKB-UniPathway"/>
</dbReference>
<reference evidence="26" key="1">
    <citation type="submission" date="2020-11" db="EMBL/GenBank/DDBJ databases">
        <authorList>
            <person name="Tran Van P."/>
        </authorList>
    </citation>
    <scope>NUCLEOTIDE SEQUENCE</scope>
</reference>
<dbReference type="Gene3D" id="3.30.60.90">
    <property type="match status" value="1"/>
</dbReference>
<keyword evidence="14" id="KW-0833">Ubl conjugation pathway</keyword>
<dbReference type="PROSITE" id="PS50135">
    <property type="entry name" value="ZF_ZZ_2"/>
    <property type="match status" value="1"/>
</dbReference>
<evidence type="ECO:0000256" key="19">
    <source>
        <dbReference type="PROSITE-ProRule" id="PRU00023"/>
    </source>
</evidence>
<dbReference type="Pfam" id="PF00569">
    <property type="entry name" value="ZZ"/>
    <property type="match status" value="1"/>
</dbReference>
<dbReference type="Gene3D" id="3.40.720.10">
    <property type="entry name" value="Alkaline Phosphatase, subunit A"/>
    <property type="match status" value="1"/>
</dbReference>
<protein>
    <recommendedName>
        <fullName evidence="8">RING-type E3 ubiquitin transferase</fullName>
        <ecNumber evidence="8">2.3.2.27</ecNumber>
    </recommendedName>
</protein>
<feature type="compositionally biased region" description="Basic and acidic residues" evidence="22">
    <location>
        <begin position="785"/>
        <end position="805"/>
    </location>
</feature>
<comment type="catalytic activity">
    <reaction evidence="1">
        <text>S-ubiquitinyl-[E2 ubiquitin-conjugating enzyme]-L-cysteine + [acceptor protein]-L-lysine = [E2 ubiquitin-conjugating enzyme]-L-cysteine + N(6)-ubiquitinyl-[acceptor protein]-L-lysine.</text>
        <dbReference type="EC" id="2.3.2.27"/>
    </reaction>
</comment>
<evidence type="ECO:0000256" key="2">
    <source>
        <dbReference type="ARBA" id="ARBA00001913"/>
    </source>
</evidence>
<dbReference type="GO" id="GO:0009986">
    <property type="term" value="C:cell surface"/>
    <property type="evidence" value="ECO:0007669"/>
    <property type="project" value="UniProtKB-SubCell"/>
</dbReference>
<evidence type="ECO:0000256" key="15">
    <source>
        <dbReference type="ARBA" id="ARBA00022833"/>
    </source>
</evidence>
<organism evidence="26">
    <name type="scientific">Timema douglasi</name>
    <name type="common">Walking stick</name>
    <dbReference type="NCBI Taxonomy" id="61478"/>
    <lineage>
        <taxon>Eukaryota</taxon>
        <taxon>Metazoa</taxon>
        <taxon>Ecdysozoa</taxon>
        <taxon>Arthropoda</taxon>
        <taxon>Hexapoda</taxon>
        <taxon>Insecta</taxon>
        <taxon>Pterygota</taxon>
        <taxon>Neoptera</taxon>
        <taxon>Polyneoptera</taxon>
        <taxon>Phasmatodea</taxon>
        <taxon>Timematodea</taxon>
        <taxon>Timematoidea</taxon>
        <taxon>Timematidae</taxon>
        <taxon>Timema</taxon>
    </lineage>
</organism>
<dbReference type="SUPFAM" id="SSF48403">
    <property type="entry name" value="Ankyrin repeat"/>
    <property type="match status" value="1"/>
</dbReference>
<evidence type="ECO:0000256" key="11">
    <source>
        <dbReference type="ARBA" id="ARBA00022723"/>
    </source>
</evidence>
<feature type="repeat" description="ANK" evidence="19">
    <location>
        <begin position="1684"/>
        <end position="1716"/>
    </location>
</feature>
<dbReference type="InterPro" id="IPR000917">
    <property type="entry name" value="Sulfatase_N"/>
</dbReference>
<dbReference type="InterPro" id="IPR013083">
    <property type="entry name" value="Znf_RING/FYVE/PHD"/>
</dbReference>
<feature type="compositionally biased region" description="Basic residues" evidence="22">
    <location>
        <begin position="717"/>
        <end position="726"/>
    </location>
</feature>
<dbReference type="SUPFAM" id="SSF53649">
    <property type="entry name" value="Alkaline phosphatase-like"/>
    <property type="match status" value="1"/>
</dbReference>
<keyword evidence="9" id="KW-0963">Cytoplasm</keyword>
<keyword evidence="21" id="KW-0175">Coiled coil</keyword>
<dbReference type="EMBL" id="OA566037">
    <property type="protein sequence ID" value="CAD7198168.1"/>
    <property type="molecule type" value="Genomic_DNA"/>
</dbReference>
<dbReference type="PANTHER" id="PTHR24202">
    <property type="entry name" value="E3 UBIQUITIN-PROTEIN LIGASE MIB2"/>
    <property type="match status" value="1"/>
</dbReference>
<evidence type="ECO:0000313" key="26">
    <source>
        <dbReference type="EMBL" id="CAD7198168.1"/>
    </source>
</evidence>
<feature type="coiled-coil region" evidence="21">
    <location>
        <begin position="1025"/>
        <end position="1060"/>
    </location>
</feature>
<feature type="region of interest" description="Disordered" evidence="22">
    <location>
        <begin position="717"/>
        <end position="745"/>
    </location>
</feature>
<keyword evidence="16" id="KW-0914">Notch signaling pathway</keyword>
<dbReference type="Pfam" id="PF12548">
    <property type="entry name" value="DUF3740"/>
    <property type="match status" value="1"/>
</dbReference>
<feature type="domain" description="ZZ-type" evidence="24">
    <location>
        <begin position="1291"/>
        <end position="1343"/>
    </location>
</feature>
<evidence type="ECO:0000256" key="1">
    <source>
        <dbReference type="ARBA" id="ARBA00000900"/>
    </source>
</evidence>
<evidence type="ECO:0000256" key="10">
    <source>
        <dbReference type="ARBA" id="ARBA00022679"/>
    </source>
</evidence>
<keyword evidence="17" id="KW-0333">Golgi apparatus</keyword>
<dbReference type="Pfam" id="PF13920">
    <property type="entry name" value="zf-C3HC4_3"/>
    <property type="match status" value="2"/>
</dbReference>
<feature type="region of interest" description="Disordered" evidence="22">
    <location>
        <begin position="392"/>
        <end position="434"/>
    </location>
</feature>
<dbReference type="GO" id="GO:0061630">
    <property type="term" value="F:ubiquitin protein ligase activity"/>
    <property type="evidence" value="ECO:0007669"/>
    <property type="project" value="UniProtKB-EC"/>
</dbReference>
<dbReference type="Gene3D" id="2.30.30.40">
    <property type="entry name" value="SH3 Domains"/>
    <property type="match status" value="2"/>
</dbReference>
<dbReference type="PANTHER" id="PTHR24202:SF4">
    <property type="entry name" value="E3 UBIQUITIN-PROTEIN LIGASE MIB2-RELATED"/>
    <property type="match status" value="1"/>
</dbReference>
<dbReference type="UniPathway" id="UPA00143"/>
<dbReference type="SUPFAM" id="SSF57850">
    <property type="entry name" value="RING/U-box"/>
    <property type="match status" value="1"/>
</dbReference>
<dbReference type="CDD" id="cd16726">
    <property type="entry name" value="RING-HC_MIB2_rpt1"/>
    <property type="match status" value="1"/>
</dbReference>
<keyword evidence="12" id="KW-0677">Repeat</keyword>
<name>A0A7R8VGK3_TIMDO</name>
<feature type="compositionally biased region" description="Acidic residues" evidence="22">
    <location>
        <begin position="732"/>
        <end position="745"/>
    </location>
</feature>
<dbReference type="SUPFAM" id="SSF159034">
    <property type="entry name" value="Mib/herc2 domain-like"/>
    <property type="match status" value="2"/>
</dbReference>
<dbReference type="CDD" id="cd16520">
    <property type="entry name" value="RING-HC_MIBs-like"/>
    <property type="match status" value="1"/>
</dbReference>
<dbReference type="SMART" id="SM00291">
    <property type="entry name" value="ZnF_ZZ"/>
    <property type="match status" value="1"/>
</dbReference>
<dbReference type="InterPro" id="IPR042056">
    <property type="entry name" value="MIB1/2_ZZ"/>
</dbReference>
<evidence type="ECO:0000259" key="23">
    <source>
        <dbReference type="PROSITE" id="PS50089"/>
    </source>
</evidence>
<dbReference type="InterPro" id="IPR017850">
    <property type="entry name" value="Alkaline_phosphatase_core_sf"/>
</dbReference>
<evidence type="ECO:0000256" key="22">
    <source>
        <dbReference type="SAM" id="MobiDB-lite"/>
    </source>
</evidence>
<dbReference type="GO" id="GO:0007219">
    <property type="term" value="P:Notch signaling pathway"/>
    <property type="evidence" value="ECO:0007669"/>
    <property type="project" value="UniProtKB-KW"/>
</dbReference>
<dbReference type="Gene3D" id="1.25.40.20">
    <property type="entry name" value="Ankyrin repeat-containing domain"/>
    <property type="match status" value="3"/>
</dbReference>
<sequence>MLRASPPPPPAIKLEADRYVGDGRRGGVCLLAGSTDRGRGPFRDSGCSHCLFSQSSERSHHVNIRFIPTNTPVDMVEWKPIFSTPNRHSNPNLPAIVNLVQHENDALLGPPSADPTGIRTLFSPYSAGQSNKRIIWFGVGILYRIVSYERGETSGTNAATRSLQCIPMFHMRGVRLAAQTPRPGRSVDPSGILTPISSSSAVSPITYSLNRTVVELLKLNENDRRTLFCPSSTPAYDYAPNPDKQWILQVTKQMQPIHRQFTDLLMTKRLQTLQSVDEAVDRIYQELKALGELDNTYIIYTSDHGYHLGQFGLVKGKSFPFEFDVRVPFLVRGPGIEPGTKIDEIVLNLDLAPTFLDIAGVDTPSHMDGRSFLPLLHRISGRREIPEAFLEDKDNARRHHHQGIYNTDSNGESLASESSATNTTAGSVSATFTTHDPNQLIEDIDSNNDTDILILTDDDDDSSLDKIPVLSRPDLQFDNRVLPVMPSSGITNKLERIALECQSPEFQAPCRPGQKWQCVSEGNRWRKHKCKFQTVTPHARRKKCLCFTPAGLEYTRLEPDERRMQRQYLRSHVSRDVRPKYQRRKRSLNLDTVLRAKKTTLEPAVYEGLLVKYEEHRRGLRKKRDTLEHVSSIMENLQEEIYGLEETQESENARHSNRTEEEETNEIPGGCMVYPGGVNCSNVVYEDPRVWRSSRNNVEEQIRKLRTQLDTLKEIRRHLRAKRPHHPSYDASNEEDDNEEEGDKELESIDEELDVDQEDEIVEQQTETDDELTKLDTQERTNTTDSEKGDEQEEAVKLNFDTERPPHHHHPHHNGSRKGRRRYKTTTTTAVPPAAESTTLLSSTTQITDRNNLEETLYDEDVKKNVVTTQAPSGNPHRHNHGLQTSSPVPRFGENITSESPAILVTEDSLNSLPFDNITTTTTPQQQLTTSLGNNKNILRGGDVFRLFFHFSLPLFIAGLLLLYDYISVIVGAPNCDVCYVNLGSSRIEVTVFQPNRGQQSTKPSASVDNHEQHTCFCEPDILSRREEKEMAKEARRRIKEERLKKKERKQKKKEKMDKECLFEKMNCFNHDNDHWKTAPLWSEGPFCFCMNANNNTYSCLRTINATHNFLYCEFVTGLITFYNLRIDPFEQWNRVHSLTKEELSYLSDQLTQLRACRGTKQCTTLEKAKGMAESMEEQRATAEETLPPVPATIKSRAQKVVTNDYLRDSMGLEQVGLRVVRGPDWKWGLQDDGEGHCGTAVELGKPGSATSPDKTVVVQWDSGSRTNYRIGYQGAYDLRVIDNAPAGVKHPNIICDGCKKHGIAGMRWKCVRCYDYDLCTHCYMADKHDLDHIFQRFETASSIGLEMGPRKGCAKVQLKGIFVGAKVVRGPDWDWNNQDGGEGKTGRVIDIRGWDNESGRSVANVTWTSGSTNVYRLGHKGKVDLKYVQDAAGGYYYRDHLPVLVGAARLPSSPRHLTFNVGDKVKVLMDVDTLKHMQEGHGGWNPRMAEYIGKIGTVHRVTDRGDIRVQYEGCNNRWTFHPGTLTKINTFAVGDVVRVKHDLEQVRDFQKGHGEWVEVMKGALGKLGKVIKIYFDDDLRVSIEGQTWTFNPRCVTLVPGSATELNNTMHANQQREEHANKLVREAAQGHIEVVRDFIQKFPDKVDGKSSGKTCLQVACHQGHMDLVLYLLSAGASLQIADDDGDTALHYSAFGNQPDIMEVLLKRGADINATNKGKCSSLHVAVNKQHTQCASILLKYKCNVNIQDSYGDTALHDSIGKDSLEIIDMLCNMAGVDFTLKNKRGFNVLHHAALKGNNFATERLLCRTRQLVDVKKDDGFAALHLACLNGHRAVAETLLAQGQAEVDLRNNRKQTPLLLAVSQGHCSVVELVVSMSADVHAEDEDGDTGLHLALMKRASINTEINELEAPTIFGIFTQVANKTVDHLVALAIACYLVQEGCQLTKRNNKGKTPLDLVADTSMGELLQQYITPRSAPQVVSRQHSSDSSSMTEVDQSVVVDPAALNGMEKRAPAPVECAVCSELGDENVLFEPCGHRIACEDCSSRMKKCLKCGQVVNKRITHDGRTIACKSRQPSTERLRYLETKIAEIEEAHCCSICMERRRNVVFLCGHGACEKCSTTLKICHMCRKTITKKINFSEKVIARKSMLCTLSTFFKNKFALLHKKSIHLFVDIT</sequence>
<dbReference type="InterPro" id="IPR010606">
    <property type="entry name" value="Mib_Herc2"/>
</dbReference>
<keyword evidence="15" id="KW-0862">Zinc</keyword>
<feature type="domain" description="RING-type" evidence="23">
    <location>
        <begin position="2017"/>
        <end position="2052"/>
    </location>
</feature>
<feature type="compositionally biased region" description="Polar residues" evidence="22">
    <location>
        <begin position="404"/>
        <end position="434"/>
    </location>
</feature>
<feature type="region of interest" description="Disordered" evidence="22">
    <location>
        <begin position="645"/>
        <end position="670"/>
    </location>
</feature>
<evidence type="ECO:0000256" key="9">
    <source>
        <dbReference type="ARBA" id="ARBA00022490"/>
    </source>
</evidence>
<feature type="domain" description="RING-type" evidence="23">
    <location>
        <begin position="2095"/>
        <end position="2128"/>
    </location>
</feature>
<dbReference type="Pfam" id="PF12796">
    <property type="entry name" value="Ank_2"/>
    <property type="match status" value="2"/>
</dbReference>
<comment type="similarity">
    <text evidence="7">Belongs to the sulfatase family.</text>
</comment>
<keyword evidence="10" id="KW-0808">Transferase</keyword>
<dbReference type="SMART" id="SM00248">
    <property type="entry name" value="ANK"/>
    <property type="match status" value="7"/>
</dbReference>
<keyword evidence="18 19" id="KW-0040">ANK repeat</keyword>
<dbReference type="PROSITE" id="PS50088">
    <property type="entry name" value="ANK_REPEAT"/>
    <property type="match status" value="4"/>
</dbReference>